<evidence type="ECO:0000256" key="3">
    <source>
        <dbReference type="HAMAP-Rule" id="MF_00528"/>
    </source>
</evidence>
<comment type="similarity">
    <text evidence="3">Belongs to the Maf family.</text>
</comment>
<keyword evidence="5" id="KW-1185">Reference proteome</keyword>
<comment type="subcellular location">
    <subcellularLocation>
        <location evidence="3">Cytoplasm</location>
    </subcellularLocation>
</comment>
<evidence type="ECO:0000313" key="5">
    <source>
        <dbReference type="Proteomes" id="UP000481339"/>
    </source>
</evidence>
<dbReference type="EMBL" id="WBKA01000004">
    <property type="protein sequence ID" value="KAB1631935.1"/>
    <property type="molecule type" value="Genomic_DNA"/>
</dbReference>
<gene>
    <name evidence="4" type="primary">maf</name>
    <name evidence="4" type="ORF">F8O02_06320</name>
</gene>
<dbReference type="SUPFAM" id="SSF52972">
    <property type="entry name" value="ITPase-like"/>
    <property type="match status" value="1"/>
</dbReference>
<dbReference type="GO" id="GO:0009117">
    <property type="term" value="P:nucleotide metabolic process"/>
    <property type="evidence" value="ECO:0007669"/>
    <property type="project" value="UniProtKB-KW"/>
</dbReference>
<name>A0A7C8FTI4_9MICO</name>
<evidence type="ECO:0000313" key="4">
    <source>
        <dbReference type="EMBL" id="KAB1631935.1"/>
    </source>
</evidence>
<dbReference type="Pfam" id="PF02545">
    <property type="entry name" value="Maf"/>
    <property type="match status" value="1"/>
</dbReference>
<sequence length="232" mass="24277">MHDTDSSRPAAATVPLVLASTSPARLATLRAAGIEPERIASHVDEDAVGRALPAGDPATRTARLVQALARAKARAVLADDGARRTVSGRRMRDIDGLVLGGDSLFELDGAALGKPHTPEVARERIRRMRGCTGALHSGHWLIAWRGGRIVAEVGAVDRAEVAFGDISDAEIDAYVATGEPLEVAGSFTVDGLGQAFITAVSGAPSCVIGLSVPVVRRLAGELGVAWPRLWNR</sequence>
<dbReference type="RefSeq" id="WP_158036404.1">
    <property type="nucleotide sequence ID" value="NZ_BAAAZV010000020.1"/>
</dbReference>
<dbReference type="NCBIfam" id="TIGR00172">
    <property type="entry name" value="maf"/>
    <property type="match status" value="1"/>
</dbReference>
<dbReference type="InterPro" id="IPR003697">
    <property type="entry name" value="Maf-like"/>
</dbReference>
<dbReference type="Gene3D" id="3.90.950.10">
    <property type="match status" value="1"/>
</dbReference>
<keyword evidence="2 3" id="KW-0378">Hydrolase</keyword>
<dbReference type="GO" id="GO:0047429">
    <property type="term" value="F:nucleoside triphosphate diphosphatase activity"/>
    <property type="evidence" value="ECO:0007669"/>
    <property type="project" value="UniProtKB-EC"/>
</dbReference>
<comment type="catalytic activity">
    <reaction evidence="3">
        <text>a 2'-deoxyribonucleoside 5'-triphosphate + H2O = a 2'-deoxyribonucleoside 5'-phosphate + diphosphate + H(+)</text>
        <dbReference type="Rhea" id="RHEA:44644"/>
        <dbReference type="ChEBI" id="CHEBI:15377"/>
        <dbReference type="ChEBI" id="CHEBI:15378"/>
        <dbReference type="ChEBI" id="CHEBI:33019"/>
        <dbReference type="ChEBI" id="CHEBI:61560"/>
        <dbReference type="ChEBI" id="CHEBI:65317"/>
        <dbReference type="EC" id="3.6.1.9"/>
    </reaction>
</comment>
<comment type="caution">
    <text evidence="3">Lacks conserved residue(s) required for the propagation of feature annotation.</text>
</comment>
<dbReference type="PANTHER" id="PTHR43213">
    <property type="entry name" value="BIFUNCTIONAL DTTP/UTP PYROPHOSPHATASE/METHYLTRANSFERASE PROTEIN-RELATED"/>
    <property type="match status" value="1"/>
</dbReference>
<reference evidence="4 5" key="1">
    <citation type="submission" date="2019-09" db="EMBL/GenBank/DDBJ databases">
        <title>Phylogeny of genus Pseudoclavibacter and closely related genus.</title>
        <authorList>
            <person name="Li Y."/>
        </authorList>
    </citation>
    <scope>NUCLEOTIDE SEQUENCE [LARGE SCALE GENOMIC DNA]</scope>
    <source>
        <strain evidence="4 5">JCM 16921</strain>
    </source>
</reference>
<dbReference type="GO" id="GO:0005737">
    <property type="term" value="C:cytoplasm"/>
    <property type="evidence" value="ECO:0007669"/>
    <property type="project" value="UniProtKB-SubCell"/>
</dbReference>
<evidence type="ECO:0000256" key="1">
    <source>
        <dbReference type="ARBA" id="ARBA00001968"/>
    </source>
</evidence>
<proteinExistence type="inferred from homology"/>
<organism evidence="4 5">
    <name type="scientific">Pseudoclavibacter caeni</name>
    <dbReference type="NCBI Taxonomy" id="908846"/>
    <lineage>
        <taxon>Bacteria</taxon>
        <taxon>Bacillati</taxon>
        <taxon>Actinomycetota</taxon>
        <taxon>Actinomycetes</taxon>
        <taxon>Micrococcales</taxon>
        <taxon>Microbacteriaceae</taxon>
        <taxon>Pseudoclavibacter</taxon>
    </lineage>
</organism>
<comment type="function">
    <text evidence="3">Nucleoside triphosphate pyrophosphatase. May have a dual role in cell division arrest and in preventing the incorporation of modified nucleotides into cellular nucleic acids.</text>
</comment>
<keyword evidence="3" id="KW-0963">Cytoplasm</keyword>
<dbReference type="InterPro" id="IPR029001">
    <property type="entry name" value="ITPase-like_fam"/>
</dbReference>
<dbReference type="CDD" id="cd00555">
    <property type="entry name" value="Maf"/>
    <property type="match status" value="1"/>
</dbReference>
<evidence type="ECO:0000256" key="2">
    <source>
        <dbReference type="ARBA" id="ARBA00022801"/>
    </source>
</evidence>
<dbReference type="EC" id="3.6.1.9" evidence="3"/>
<dbReference type="OrthoDB" id="3527985at2"/>
<dbReference type="HAMAP" id="MF_00528">
    <property type="entry name" value="Maf"/>
    <property type="match status" value="1"/>
</dbReference>
<dbReference type="Proteomes" id="UP000481339">
    <property type="component" value="Unassembled WGS sequence"/>
</dbReference>
<accession>A0A7C8FTI4</accession>
<protein>
    <recommendedName>
        <fullName evidence="3">Nucleoside triphosphate pyrophosphatase</fullName>
        <ecNumber evidence="3">3.6.1.9</ecNumber>
    </recommendedName>
    <alternativeName>
        <fullName evidence="3">Nucleotide pyrophosphatase</fullName>
        <shortName evidence="3">Nucleotide PPase</shortName>
    </alternativeName>
</protein>
<dbReference type="PANTHER" id="PTHR43213:SF5">
    <property type="entry name" value="BIFUNCTIONAL DTTP_UTP PYROPHOSPHATASE_METHYLTRANSFERASE PROTEIN-RELATED"/>
    <property type="match status" value="1"/>
</dbReference>
<dbReference type="PIRSF" id="PIRSF006305">
    <property type="entry name" value="Maf"/>
    <property type="match status" value="1"/>
</dbReference>
<dbReference type="AlphaFoldDB" id="A0A7C8FTI4"/>
<comment type="catalytic activity">
    <reaction evidence="3">
        <text>a ribonucleoside 5'-triphosphate + H2O = a ribonucleoside 5'-phosphate + diphosphate + H(+)</text>
        <dbReference type="Rhea" id="RHEA:23996"/>
        <dbReference type="ChEBI" id="CHEBI:15377"/>
        <dbReference type="ChEBI" id="CHEBI:15378"/>
        <dbReference type="ChEBI" id="CHEBI:33019"/>
        <dbReference type="ChEBI" id="CHEBI:58043"/>
        <dbReference type="ChEBI" id="CHEBI:61557"/>
        <dbReference type="EC" id="3.6.1.9"/>
    </reaction>
</comment>
<keyword evidence="3" id="KW-0546">Nucleotide metabolism</keyword>
<comment type="cofactor">
    <cofactor evidence="1 3">
        <name>a divalent metal cation</name>
        <dbReference type="ChEBI" id="CHEBI:60240"/>
    </cofactor>
</comment>
<feature type="active site" description="Proton acceptor" evidence="3">
    <location>
        <position position="102"/>
    </location>
</feature>
<comment type="caution">
    <text evidence="4">The sequence shown here is derived from an EMBL/GenBank/DDBJ whole genome shotgun (WGS) entry which is preliminary data.</text>
</comment>